<comment type="caution">
    <text evidence="2">The sequence shown here is derived from an EMBL/GenBank/DDBJ whole genome shotgun (WGS) entry which is preliminary data.</text>
</comment>
<evidence type="ECO:0000313" key="3">
    <source>
        <dbReference type="Proteomes" id="UP000479710"/>
    </source>
</evidence>
<feature type="region of interest" description="Disordered" evidence="1">
    <location>
        <begin position="51"/>
        <end position="94"/>
    </location>
</feature>
<proteinExistence type="predicted"/>
<keyword evidence="3" id="KW-1185">Reference proteome</keyword>
<evidence type="ECO:0000313" key="2">
    <source>
        <dbReference type="EMBL" id="KAF0924266.1"/>
    </source>
</evidence>
<sequence>MEVTELRRSRPSPELAPSAPQARALVLADTTGVLEEPPKLAPVASAMVKRQRQSLSHKLDRYGGGGRSPEAVVTPPVTGEGSGPLSDGELLQTT</sequence>
<name>A0A6G1EI49_9ORYZ</name>
<feature type="region of interest" description="Disordered" evidence="1">
    <location>
        <begin position="1"/>
        <end position="21"/>
    </location>
</feature>
<gene>
    <name evidence="2" type="ORF">E2562_009973</name>
</gene>
<accession>A0A6G1EI49</accession>
<dbReference type="Proteomes" id="UP000479710">
    <property type="component" value="Unassembled WGS sequence"/>
</dbReference>
<dbReference type="AlphaFoldDB" id="A0A6G1EI49"/>
<evidence type="ECO:0000256" key="1">
    <source>
        <dbReference type="SAM" id="MobiDB-lite"/>
    </source>
</evidence>
<dbReference type="EMBL" id="SPHZ02000003">
    <property type="protein sequence ID" value="KAF0924266.1"/>
    <property type="molecule type" value="Genomic_DNA"/>
</dbReference>
<organism evidence="2 3">
    <name type="scientific">Oryza meyeriana var. granulata</name>
    <dbReference type="NCBI Taxonomy" id="110450"/>
    <lineage>
        <taxon>Eukaryota</taxon>
        <taxon>Viridiplantae</taxon>
        <taxon>Streptophyta</taxon>
        <taxon>Embryophyta</taxon>
        <taxon>Tracheophyta</taxon>
        <taxon>Spermatophyta</taxon>
        <taxon>Magnoliopsida</taxon>
        <taxon>Liliopsida</taxon>
        <taxon>Poales</taxon>
        <taxon>Poaceae</taxon>
        <taxon>BOP clade</taxon>
        <taxon>Oryzoideae</taxon>
        <taxon>Oryzeae</taxon>
        <taxon>Oryzinae</taxon>
        <taxon>Oryza</taxon>
        <taxon>Oryza meyeriana</taxon>
    </lineage>
</organism>
<reference evidence="2 3" key="1">
    <citation type="submission" date="2019-11" db="EMBL/GenBank/DDBJ databases">
        <title>Whole genome sequence of Oryza granulata.</title>
        <authorList>
            <person name="Li W."/>
        </authorList>
    </citation>
    <scope>NUCLEOTIDE SEQUENCE [LARGE SCALE GENOMIC DNA]</scope>
    <source>
        <strain evidence="3">cv. Menghai</strain>
        <tissue evidence="2">Leaf</tissue>
    </source>
</reference>
<protein>
    <submittedName>
        <fullName evidence="2">Uncharacterized protein</fullName>
    </submittedName>
</protein>